<evidence type="ECO:0000313" key="5">
    <source>
        <dbReference type="EMBL" id="OIQ90028.1"/>
    </source>
</evidence>
<dbReference type="Pfam" id="PF12833">
    <property type="entry name" value="HTH_18"/>
    <property type="match status" value="1"/>
</dbReference>
<dbReference type="SMART" id="SM00342">
    <property type="entry name" value="HTH_ARAC"/>
    <property type="match status" value="1"/>
</dbReference>
<sequence>MSAAPSDGRLSLRRYGAQAAGHAHDHVQVLWACRGVLSLRIDRRALDLAPGTACVIPAQAWHGYAAARGSVCLVLDTRAAIASKLQARLLDARPLGGLLRWLEQAAGTPRAEALLQSARPLLQTCLDAAGQVSMAPPRVRRAIDWMALQDWVDARLEMPLRVADLAARVHLSPTQFTVRCIEEQGLPAAAWLRQRRVLKARFLRRQGWSAERAALACGYASASALIAATHRAQ</sequence>
<dbReference type="Gene3D" id="2.60.120.10">
    <property type="entry name" value="Jelly Rolls"/>
    <property type="match status" value="1"/>
</dbReference>
<evidence type="ECO:0000256" key="2">
    <source>
        <dbReference type="ARBA" id="ARBA00023125"/>
    </source>
</evidence>
<evidence type="ECO:0000256" key="3">
    <source>
        <dbReference type="ARBA" id="ARBA00023163"/>
    </source>
</evidence>
<dbReference type="SUPFAM" id="SSF51182">
    <property type="entry name" value="RmlC-like cupins"/>
    <property type="match status" value="1"/>
</dbReference>
<dbReference type="Gene3D" id="1.10.10.60">
    <property type="entry name" value="Homeodomain-like"/>
    <property type="match status" value="1"/>
</dbReference>
<dbReference type="InterPro" id="IPR014710">
    <property type="entry name" value="RmlC-like_jellyroll"/>
</dbReference>
<dbReference type="EMBL" id="MLJW01000307">
    <property type="protein sequence ID" value="OIQ90028.1"/>
    <property type="molecule type" value="Genomic_DNA"/>
</dbReference>
<dbReference type="Pfam" id="PF02311">
    <property type="entry name" value="AraC_binding"/>
    <property type="match status" value="1"/>
</dbReference>
<keyword evidence="2" id="KW-0238">DNA-binding</keyword>
<dbReference type="InterPro" id="IPR011051">
    <property type="entry name" value="RmlC_Cupin_sf"/>
</dbReference>
<dbReference type="GO" id="GO:0003700">
    <property type="term" value="F:DNA-binding transcription factor activity"/>
    <property type="evidence" value="ECO:0007669"/>
    <property type="project" value="InterPro"/>
</dbReference>
<dbReference type="InterPro" id="IPR003313">
    <property type="entry name" value="AraC-bd"/>
</dbReference>
<reference evidence="5" key="1">
    <citation type="submission" date="2016-10" db="EMBL/GenBank/DDBJ databases">
        <title>Sequence of Gallionella enrichment culture.</title>
        <authorList>
            <person name="Poehlein A."/>
            <person name="Muehling M."/>
            <person name="Daniel R."/>
        </authorList>
    </citation>
    <scope>NUCLEOTIDE SEQUENCE</scope>
</reference>
<gene>
    <name evidence="5" type="ORF">GALL_280750</name>
</gene>
<dbReference type="InterPro" id="IPR018060">
    <property type="entry name" value="HTH_AraC"/>
</dbReference>
<dbReference type="InterPro" id="IPR050204">
    <property type="entry name" value="AraC_XylS_family_regulators"/>
</dbReference>
<dbReference type="PANTHER" id="PTHR46796">
    <property type="entry name" value="HTH-TYPE TRANSCRIPTIONAL ACTIVATOR RHAS-RELATED"/>
    <property type="match status" value="1"/>
</dbReference>
<dbReference type="GO" id="GO:0043565">
    <property type="term" value="F:sequence-specific DNA binding"/>
    <property type="evidence" value="ECO:0007669"/>
    <property type="project" value="InterPro"/>
</dbReference>
<keyword evidence="1" id="KW-0805">Transcription regulation</keyword>
<protein>
    <submittedName>
        <fullName evidence="5">Transcriptional activator FtrA</fullName>
    </submittedName>
</protein>
<feature type="domain" description="HTH araC/xylS-type" evidence="4">
    <location>
        <begin position="146"/>
        <end position="233"/>
    </location>
</feature>
<evidence type="ECO:0000256" key="1">
    <source>
        <dbReference type="ARBA" id="ARBA00023015"/>
    </source>
</evidence>
<proteinExistence type="predicted"/>
<organism evidence="5">
    <name type="scientific">mine drainage metagenome</name>
    <dbReference type="NCBI Taxonomy" id="410659"/>
    <lineage>
        <taxon>unclassified sequences</taxon>
        <taxon>metagenomes</taxon>
        <taxon>ecological metagenomes</taxon>
    </lineage>
</organism>
<accession>A0A1J5RD35</accession>
<evidence type="ECO:0000259" key="4">
    <source>
        <dbReference type="PROSITE" id="PS01124"/>
    </source>
</evidence>
<comment type="caution">
    <text evidence="5">The sequence shown here is derived from an EMBL/GenBank/DDBJ whole genome shotgun (WGS) entry which is preliminary data.</text>
</comment>
<dbReference type="PANTHER" id="PTHR46796:SF10">
    <property type="entry name" value="TRANSCRIPTIONAL ACTIVATOR FEAR"/>
    <property type="match status" value="1"/>
</dbReference>
<keyword evidence="3" id="KW-0804">Transcription</keyword>
<dbReference type="AlphaFoldDB" id="A0A1J5RD35"/>
<name>A0A1J5RD35_9ZZZZ</name>
<dbReference type="PROSITE" id="PS01124">
    <property type="entry name" value="HTH_ARAC_FAMILY_2"/>
    <property type="match status" value="1"/>
</dbReference>